<sequence length="204" mass="22854">MLLCDSLATSTALQDLVDKILSHTHNITELLVHPEIAQPNIFELQWNPGFDEIVTELAGTMQSKKAKEKLATAGLEIRKPLPGEPGITQRVLLTNDSMLVSNENRCFLLQRLPISEDAHQKMVRHIQTSFPKLGKIRSGSIADTKLRLWNDTDKSDQKEMEMKFSTDTVHLVYGGVGLRTEPPLSPFLMISLATQPKQDRQSVV</sequence>
<proteinExistence type="predicted"/>
<dbReference type="AlphaFoldDB" id="A0A9P6GEA5"/>
<dbReference type="OrthoDB" id="3797694at2759"/>
<organism evidence="1 2">
    <name type="scientific">Paraphaeosphaeria minitans</name>
    <dbReference type="NCBI Taxonomy" id="565426"/>
    <lineage>
        <taxon>Eukaryota</taxon>
        <taxon>Fungi</taxon>
        <taxon>Dikarya</taxon>
        <taxon>Ascomycota</taxon>
        <taxon>Pezizomycotina</taxon>
        <taxon>Dothideomycetes</taxon>
        <taxon>Pleosporomycetidae</taxon>
        <taxon>Pleosporales</taxon>
        <taxon>Massarineae</taxon>
        <taxon>Didymosphaeriaceae</taxon>
        <taxon>Paraphaeosphaeria</taxon>
    </lineage>
</organism>
<dbReference type="Proteomes" id="UP000756921">
    <property type="component" value="Unassembled WGS sequence"/>
</dbReference>
<reference evidence="1" key="1">
    <citation type="journal article" date="2020" name="Mol. Plant Microbe Interact.">
        <title>Genome Sequence of the Biocontrol Agent Coniothyrium minitans strain Conio (IMI 134523).</title>
        <authorList>
            <person name="Patel D."/>
            <person name="Shittu T.A."/>
            <person name="Baroncelli R."/>
            <person name="Muthumeenakshi S."/>
            <person name="Osborne T.H."/>
            <person name="Janganan T.K."/>
            <person name="Sreenivasaprasad S."/>
        </authorList>
    </citation>
    <scope>NUCLEOTIDE SEQUENCE</scope>
    <source>
        <strain evidence="1">Conio</strain>
    </source>
</reference>
<accession>A0A9P6GEA5</accession>
<evidence type="ECO:0000313" key="2">
    <source>
        <dbReference type="Proteomes" id="UP000756921"/>
    </source>
</evidence>
<dbReference type="EMBL" id="WJXW01000008">
    <property type="protein sequence ID" value="KAF9733713.1"/>
    <property type="molecule type" value="Genomic_DNA"/>
</dbReference>
<keyword evidence="2" id="KW-1185">Reference proteome</keyword>
<protein>
    <submittedName>
        <fullName evidence="1">Uncharacterized protein</fullName>
    </submittedName>
</protein>
<name>A0A9P6GEA5_9PLEO</name>
<evidence type="ECO:0000313" key="1">
    <source>
        <dbReference type="EMBL" id="KAF9733713.1"/>
    </source>
</evidence>
<comment type="caution">
    <text evidence="1">The sequence shown here is derived from an EMBL/GenBank/DDBJ whole genome shotgun (WGS) entry which is preliminary data.</text>
</comment>
<gene>
    <name evidence="1" type="ORF">PMIN01_08056</name>
</gene>